<feature type="region of interest" description="Disordered" evidence="1">
    <location>
        <begin position="240"/>
        <end position="260"/>
    </location>
</feature>
<dbReference type="AlphaFoldDB" id="A0A8H5ZTR8"/>
<sequence length="934" mass="103209">MPTCALRQASTIASPVPLRFDQSPRTTNEREAGYLGRDTPLPQYEKTQSVPFTLKLQEDAQNPGRFQLVLDIGAKLQPPDGLPLNAFFNPLNTVNSATKDDTNSRRDSSSPPTTPLSEKQGWADLDHVPPEFLNKVVPDWNVSFSRSDSTMSTQTKRLSEIKAKIKKKGKGYVVRLLKGSATDSDEIAEVDLGSDATRSRANISELDSAILPAELHSVPSSAPTNTTSPAGRPNVFEIGTSNEDGIRRPQDSVALGPDSNGESYARLLERSRLVQNSTTEEVMSDAETLISDLCPMDRHVDGEQTYGESLIPTRSGSVSSIVKTPTRGLSLVGPVRKRVEKKARPRINCRTANINLKRSDAHKSIKNRSNSTTIETEDWFDEFGTSSANVRQCQRLSPRKSKDSDRNFQDNGAWQNSVRHTGKTKPRNARHSSADDLQVPVKSKYGLRLQTNVPKTKSAHVSPVTQRKGPPKVRKHKSSSNSPGEVYDNDIASSPELQEASHSEVLRKALRALGDDVSDPGNGDQGIADTQDPTVHRLVESVDEDCIGDIMLPSETEIRSAPSGVRSPALMYWALAFGALSDKVYEGFKLLRDVVGPERPVQRGHVRVRWTCSCGESLYDDFIEQRPNAARLLEAYLNRPRVHTYQSPASQSSTVSSTSSIFDSSSRASTLATPSSTYGGSAPWSRGSDPSKYNPSRVRADSAFSVRMPNYAEESWLLTCANEGRLTPKIVHLDVNECRIRSDKDLALSLREHYDQLHRRWYNWTRLRGLTTIEFVQFEVHRNRFADIRAAPSMPPKSATSSVSTAGGPEKSQGASQHPYTFEPNDLLPPVGSTYLLHLFKHPNDYDSELVTYLRSPKRRQRLEFGMGWGVHLVEGFLAQRVWAFTVGICGLSSAVFAALWTIMKEDVQGAFGVAQWVLGIAVLMVGGIQAWLE</sequence>
<feature type="transmembrane region" description="Helical" evidence="2">
    <location>
        <begin position="911"/>
        <end position="933"/>
    </location>
</feature>
<feature type="region of interest" description="Disordered" evidence="1">
    <location>
        <begin position="791"/>
        <end position="819"/>
    </location>
</feature>
<dbReference type="EMBL" id="WNKQ01000001">
    <property type="protein sequence ID" value="KAF5853738.1"/>
    <property type="molecule type" value="Genomic_DNA"/>
</dbReference>
<evidence type="ECO:0000256" key="2">
    <source>
        <dbReference type="SAM" id="Phobius"/>
    </source>
</evidence>
<reference evidence="3" key="1">
    <citation type="submission" date="2019-11" db="EMBL/GenBank/DDBJ databases">
        <title>Bipolaris sorokiniana Genome sequencing.</title>
        <authorList>
            <person name="Wang H."/>
        </authorList>
    </citation>
    <scope>NUCLEOTIDE SEQUENCE</scope>
</reference>
<evidence type="ECO:0000313" key="4">
    <source>
        <dbReference type="Proteomes" id="UP000624244"/>
    </source>
</evidence>
<evidence type="ECO:0000313" key="3">
    <source>
        <dbReference type="EMBL" id="KAF5853738.1"/>
    </source>
</evidence>
<gene>
    <name evidence="3" type="ORF">GGP41_006540</name>
</gene>
<keyword evidence="2" id="KW-0812">Transmembrane</keyword>
<feature type="compositionally biased region" description="Basic residues" evidence="1">
    <location>
        <begin position="469"/>
        <end position="478"/>
    </location>
</feature>
<feature type="compositionally biased region" description="Basic residues" evidence="1">
    <location>
        <begin position="420"/>
        <end position="430"/>
    </location>
</feature>
<feature type="compositionally biased region" description="Basic and acidic residues" evidence="1">
    <location>
        <begin position="98"/>
        <end position="108"/>
    </location>
</feature>
<dbReference type="Proteomes" id="UP000624244">
    <property type="component" value="Unassembled WGS sequence"/>
</dbReference>
<feature type="region of interest" description="Disordered" evidence="1">
    <location>
        <begin position="669"/>
        <end position="696"/>
    </location>
</feature>
<keyword evidence="2" id="KW-1133">Transmembrane helix</keyword>
<feature type="region of interest" description="Disordered" evidence="1">
    <location>
        <begin position="390"/>
        <end position="490"/>
    </location>
</feature>
<keyword evidence="2" id="KW-0472">Membrane</keyword>
<feature type="compositionally biased region" description="Polar residues" evidence="1">
    <location>
        <begin position="409"/>
        <end position="419"/>
    </location>
</feature>
<evidence type="ECO:0000256" key="1">
    <source>
        <dbReference type="SAM" id="MobiDB-lite"/>
    </source>
</evidence>
<feature type="region of interest" description="Disordered" evidence="1">
    <location>
        <begin position="95"/>
        <end position="122"/>
    </location>
</feature>
<proteinExistence type="predicted"/>
<organism evidence="3 4">
    <name type="scientific">Cochliobolus sativus</name>
    <name type="common">Common root rot and spot blotch fungus</name>
    <name type="synonym">Bipolaris sorokiniana</name>
    <dbReference type="NCBI Taxonomy" id="45130"/>
    <lineage>
        <taxon>Eukaryota</taxon>
        <taxon>Fungi</taxon>
        <taxon>Dikarya</taxon>
        <taxon>Ascomycota</taxon>
        <taxon>Pezizomycotina</taxon>
        <taxon>Dothideomycetes</taxon>
        <taxon>Pleosporomycetidae</taxon>
        <taxon>Pleosporales</taxon>
        <taxon>Pleosporineae</taxon>
        <taxon>Pleosporaceae</taxon>
        <taxon>Bipolaris</taxon>
    </lineage>
</organism>
<protein>
    <submittedName>
        <fullName evidence="3">Uncharacterized protein</fullName>
    </submittedName>
</protein>
<feature type="region of interest" description="Disordered" evidence="1">
    <location>
        <begin position="17"/>
        <end position="43"/>
    </location>
</feature>
<comment type="caution">
    <text evidence="3">The sequence shown here is derived from an EMBL/GenBank/DDBJ whole genome shotgun (WGS) entry which is preliminary data.</text>
</comment>
<feature type="transmembrane region" description="Helical" evidence="2">
    <location>
        <begin position="882"/>
        <end position="904"/>
    </location>
</feature>
<accession>A0A8H5ZTR8</accession>
<name>A0A8H5ZTR8_COCSA</name>